<evidence type="ECO:0000259" key="4">
    <source>
        <dbReference type="Pfam" id="PF00155"/>
    </source>
</evidence>
<keyword evidence="3" id="KW-0032">Aminotransferase</keyword>
<name>A0A133S6K4_9FIRM</name>
<dbReference type="RefSeq" id="WP_060807145.1">
    <property type="nucleotide sequence ID" value="NZ_KQ958054.1"/>
</dbReference>
<dbReference type="Gene3D" id="3.90.1150.10">
    <property type="entry name" value="Aspartate Aminotransferase, domain 1"/>
    <property type="match status" value="1"/>
</dbReference>
<protein>
    <recommendedName>
        <fullName evidence="3">Aminotransferase</fullName>
        <ecNumber evidence="3">2.6.1.-</ecNumber>
    </recommendedName>
</protein>
<dbReference type="InterPro" id="IPR015424">
    <property type="entry name" value="PyrdxlP-dep_Trfase"/>
</dbReference>
<dbReference type="InterPro" id="IPR015422">
    <property type="entry name" value="PyrdxlP-dep_Trfase_small"/>
</dbReference>
<organism evidence="5">
    <name type="scientific">Veillonella atypica</name>
    <dbReference type="NCBI Taxonomy" id="39777"/>
    <lineage>
        <taxon>Bacteria</taxon>
        <taxon>Bacillati</taxon>
        <taxon>Bacillota</taxon>
        <taxon>Negativicutes</taxon>
        <taxon>Veillonellales</taxon>
        <taxon>Veillonellaceae</taxon>
        <taxon>Veillonella</taxon>
    </lineage>
</organism>
<dbReference type="SUPFAM" id="SSF53383">
    <property type="entry name" value="PLP-dependent transferases"/>
    <property type="match status" value="1"/>
</dbReference>
<evidence type="ECO:0000256" key="2">
    <source>
        <dbReference type="ARBA" id="ARBA00022898"/>
    </source>
</evidence>
<dbReference type="Proteomes" id="UP000070226">
    <property type="component" value="Unassembled WGS sequence"/>
</dbReference>
<keyword evidence="3" id="KW-0808">Transferase</keyword>
<evidence type="ECO:0000313" key="6">
    <source>
        <dbReference type="Proteomes" id="UP000070226"/>
    </source>
</evidence>
<dbReference type="EC" id="2.6.1.-" evidence="3"/>
<keyword evidence="2" id="KW-0663">Pyridoxal phosphate</keyword>
<dbReference type="PANTHER" id="PTHR42885:SF1">
    <property type="entry name" value="THREONINE-PHOSPHATE DECARBOXYLASE"/>
    <property type="match status" value="1"/>
</dbReference>
<evidence type="ECO:0000256" key="1">
    <source>
        <dbReference type="ARBA" id="ARBA00001933"/>
    </source>
</evidence>
<dbReference type="GO" id="GO:0008483">
    <property type="term" value="F:transaminase activity"/>
    <property type="evidence" value="ECO:0007669"/>
    <property type="project" value="UniProtKB-KW"/>
</dbReference>
<comment type="similarity">
    <text evidence="3">Belongs to the class-I pyridoxal-phosphate-dependent aminotransferase family.</text>
</comment>
<proteinExistence type="inferred from homology"/>
<dbReference type="Gene3D" id="3.40.640.10">
    <property type="entry name" value="Type I PLP-dependent aspartate aminotransferase-like (Major domain)"/>
    <property type="match status" value="1"/>
</dbReference>
<dbReference type="STRING" id="39777.B7L28_04415"/>
<dbReference type="InterPro" id="IPR004838">
    <property type="entry name" value="NHTrfase_class1_PyrdxlP-BS"/>
</dbReference>
<comment type="caution">
    <text evidence="5">The sequence shown here is derived from an EMBL/GenBank/DDBJ whole genome shotgun (WGS) entry which is preliminary data.</text>
</comment>
<dbReference type="PROSITE" id="PS00105">
    <property type="entry name" value="AA_TRANSFER_CLASS_1"/>
    <property type="match status" value="1"/>
</dbReference>
<dbReference type="AlphaFoldDB" id="A0A133S6K4"/>
<gene>
    <name evidence="5" type="ORF">HMPREF3233_00316</name>
</gene>
<evidence type="ECO:0000313" key="5">
    <source>
        <dbReference type="EMBL" id="KXA65315.1"/>
    </source>
</evidence>
<accession>A0A133S6K4</accession>
<feature type="domain" description="Aminotransferase class I/classII large" evidence="4">
    <location>
        <begin position="22"/>
        <end position="366"/>
    </location>
</feature>
<dbReference type="EMBL" id="LRQT01000006">
    <property type="protein sequence ID" value="KXA65315.1"/>
    <property type="molecule type" value="Genomic_DNA"/>
</dbReference>
<dbReference type="InterPro" id="IPR004839">
    <property type="entry name" value="Aminotransferase_I/II_large"/>
</dbReference>
<dbReference type="InterPro" id="IPR015421">
    <property type="entry name" value="PyrdxlP-dep_Trfase_major"/>
</dbReference>
<dbReference type="PATRIC" id="fig|39777.7.peg.307"/>
<dbReference type="PANTHER" id="PTHR42885">
    <property type="entry name" value="HISTIDINOL-PHOSPHATE AMINOTRANSFERASE-RELATED"/>
    <property type="match status" value="1"/>
</dbReference>
<evidence type="ECO:0000256" key="3">
    <source>
        <dbReference type="RuleBase" id="RU000481"/>
    </source>
</evidence>
<dbReference type="GO" id="GO:0030170">
    <property type="term" value="F:pyridoxal phosphate binding"/>
    <property type="evidence" value="ECO:0007669"/>
    <property type="project" value="InterPro"/>
</dbReference>
<dbReference type="Pfam" id="PF00155">
    <property type="entry name" value="Aminotran_1_2"/>
    <property type="match status" value="1"/>
</dbReference>
<comment type="cofactor">
    <cofactor evidence="1 3">
        <name>pyridoxal 5'-phosphate</name>
        <dbReference type="ChEBI" id="CHEBI:597326"/>
    </cofactor>
</comment>
<sequence length="376" mass="42195">MPDTHGGNIFKFSHDQKINLSEVTDFSANINLLGPSPKGLEALNERLRYISHYPDVTNDDVMNTIADVYGIEKDSILLGNGAAELIYAVGRLSGFTGAFVPAPGFSEYQSSMDAANIPVREIFYRQRQNDDGTPYFEVPYLALQTFAAELKGQDGRIIVFLGNPNNPDGTLLDKQSIKVLAQMLKDANSLLVIDESFIDFIGDESLRHNSYSMRELINQYDNVIIVHSFTKFYAVPGLRIGAVFANPILIQELRQYIPAWSVNTLAQAYIESALTDTKYINDSKMVLANEAKYMYESLTAIKDLVVYKPSANYILMEINNPDITVTAVQTRLEKHNLLIRSCANYKGLGPKWMRIAIKDHAHNVELIHLLSTIFEK</sequence>
<reference evidence="5 6" key="1">
    <citation type="submission" date="2016-01" db="EMBL/GenBank/DDBJ databases">
        <authorList>
            <person name="Oliw E.H."/>
        </authorList>
    </citation>
    <scope>NUCLEOTIDE SEQUENCE [LARGE SCALE GENOMIC DNA]</scope>
    <source>
        <strain evidence="5 6">CMW7756B</strain>
    </source>
</reference>
<dbReference type="CDD" id="cd00609">
    <property type="entry name" value="AAT_like"/>
    <property type="match status" value="1"/>
</dbReference>